<keyword evidence="2" id="KW-0175">Coiled coil</keyword>
<feature type="compositionally biased region" description="Polar residues" evidence="3">
    <location>
        <begin position="671"/>
        <end position="687"/>
    </location>
</feature>
<dbReference type="SUPFAM" id="SSF57756">
    <property type="entry name" value="Retrovirus zinc finger-like domains"/>
    <property type="match status" value="1"/>
</dbReference>
<dbReference type="InterPro" id="IPR012337">
    <property type="entry name" value="RNaseH-like_sf"/>
</dbReference>
<dbReference type="GO" id="GO:0003676">
    <property type="term" value="F:nucleic acid binding"/>
    <property type="evidence" value="ECO:0007669"/>
    <property type="project" value="InterPro"/>
</dbReference>
<name>A0A699I4K3_TANCI</name>
<dbReference type="Gene3D" id="3.30.420.10">
    <property type="entry name" value="Ribonuclease H-like superfamily/Ribonuclease H"/>
    <property type="match status" value="1"/>
</dbReference>
<feature type="domain" description="CCHC-type" evidence="4">
    <location>
        <begin position="100"/>
        <end position="114"/>
    </location>
</feature>
<dbReference type="InterPro" id="IPR036875">
    <property type="entry name" value="Znf_CCHC_sf"/>
</dbReference>
<keyword evidence="1" id="KW-0862">Zinc</keyword>
<protein>
    <submittedName>
        <fullName evidence="5">Putative ribonuclease H-like domain-containing protein</fullName>
    </submittedName>
</protein>
<dbReference type="PROSITE" id="PS50158">
    <property type="entry name" value="ZF_CCHC"/>
    <property type="match status" value="1"/>
</dbReference>
<dbReference type="InterPro" id="IPR039537">
    <property type="entry name" value="Retrotran_Ty1/copia-like"/>
</dbReference>
<sequence>MGISVNSRPIKTRIKDFFSGEVGTRNTNRGVNTAHDATTASTQAIAVNSTTIDNLSDAVIYSFFMAMLTMRARRLLKNTGMKFSLNGNETIGFNKSKVECYNCHKIGHFARECKAPRSQDTMHKESIRRIVPMETLALAALVSCDGLGGLESVEARLLVYKKNDTVYDEDIKILKCKIYLREVAITELRRKLKLAQKQKDKIQLTVENFENSSKNLSKLLDCQIIDKCKIGLGYNAVPPPYTGNFLPLKPDLFGLEEFVNEPTVKKPVSETSEAKTSLDKPNVVRKNFGPPLIEDWISDNYEEVDGEYVAFGGNLKGGKITSRSIIKTSKLDFKNVYFVRELKFNLFSVSQIYDKKNSVLFNDTKCIVLPPNFKLTDESHVLLKVPRKNNTYSVDLKNIIPKEGLTCLFAKATSDESKLWHRRLGHLNFKTMNKLVKGNLVRGLPFKLFENNQDCVACQKGKQYRAYCKSKTKNSISLPLHLLYMDLFGPTFIKSLMKKMYCLVVTNDYSRFTWVFFLAFKDETSAILKTLIIGIGNLVDHKAEGVNTAFYVQNQVLVVKPHNKTPYELFHGRTSALSFMRPFRCPVTILNTKVHLGKFDGKADEGFFVRYSLNSKAFRVFNNRTRIVKENLHIRFSEITPNIARSRPNWLFDIDALTKSMNYKPVVAGNQYNESTSSQDDGFQPSSDDGKKVDKDTRQESECKDQDKQDNVNNTNNINVIGTNEVNVVGANTNNELPFDPEMPALEDISTFNFSSDHEDDEEADMNNMDTII</sequence>
<evidence type="ECO:0000256" key="3">
    <source>
        <dbReference type="SAM" id="MobiDB-lite"/>
    </source>
</evidence>
<feature type="compositionally biased region" description="Basic and acidic residues" evidence="3">
    <location>
        <begin position="688"/>
        <end position="710"/>
    </location>
</feature>
<dbReference type="AlphaFoldDB" id="A0A699I4K3"/>
<dbReference type="Gene3D" id="4.10.60.10">
    <property type="entry name" value="Zinc finger, CCHC-type"/>
    <property type="match status" value="1"/>
</dbReference>
<dbReference type="SMART" id="SM00343">
    <property type="entry name" value="ZnF_C2HC"/>
    <property type="match status" value="1"/>
</dbReference>
<dbReference type="Pfam" id="PF25597">
    <property type="entry name" value="SH3_retrovirus"/>
    <property type="match status" value="1"/>
</dbReference>
<dbReference type="PANTHER" id="PTHR42648:SF32">
    <property type="entry name" value="RIBONUCLEASE H-LIKE DOMAIN, GAG-PRE-INTEGRASE DOMAIN PROTEIN-RELATED"/>
    <property type="match status" value="1"/>
</dbReference>
<dbReference type="InterPro" id="IPR057670">
    <property type="entry name" value="SH3_retrovirus"/>
</dbReference>
<dbReference type="InterPro" id="IPR025724">
    <property type="entry name" value="GAG-pre-integrase_dom"/>
</dbReference>
<evidence type="ECO:0000256" key="2">
    <source>
        <dbReference type="SAM" id="Coils"/>
    </source>
</evidence>
<dbReference type="InterPro" id="IPR036397">
    <property type="entry name" value="RNaseH_sf"/>
</dbReference>
<proteinExistence type="predicted"/>
<dbReference type="InterPro" id="IPR001878">
    <property type="entry name" value="Znf_CCHC"/>
</dbReference>
<dbReference type="Pfam" id="PF00098">
    <property type="entry name" value="zf-CCHC"/>
    <property type="match status" value="1"/>
</dbReference>
<dbReference type="SUPFAM" id="SSF53098">
    <property type="entry name" value="Ribonuclease H-like"/>
    <property type="match status" value="1"/>
</dbReference>
<accession>A0A699I4K3</accession>
<keyword evidence="1" id="KW-0479">Metal-binding</keyword>
<feature type="region of interest" description="Disordered" evidence="3">
    <location>
        <begin position="671"/>
        <end position="719"/>
    </location>
</feature>
<feature type="coiled-coil region" evidence="2">
    <location>
        <begin position="185"/>
        <end position="212"/>
    </location>
</feature>
<comment type="caution">
    <text evidence="5">The sequence shown here is derived from an EMBL/GenBank/DDBJ whole genome shotgun (WGS) entry which is preliminary data.</text>
</comment>
<dbReference type="EMBL" id="BKCJ010236930">
    <property type="protein sequence ID" value="GEZ06214.1"/>
    <property type="molecule type" value="Genomic_DNA"/>
</dbReference>
<dbReference type="GO" id="GO:0008270">
    <property type="term" value="F:zinc ion binding"/>
    <property type="evidence" value="ECO:0007669"/>
    <property type="project" value="UniProtKB-KW"/>
</dbReference>
<evidence type="ECO:0000259" key="4">
    <source>
        <dbReference type="PROSITE" id="PS50158"/>
    </source>
</evidence>
<evidence type="ECO:0000313" key="5">
    <source>
        <dbReference type="EMBL" id="GEZ06214.1"/>
    </source>
</evidence>
<gene>
    <name evidence="5" type="ORF">Tci_478187</name>
</gene>
<dbReference type="PANTHER" id="PTHR42648">
    <property type="entry name" value="TRANSPOSASE, PUTATIVE-RELATED"/>
    <property type="match status" value="1"/>
</dbReference>
<organism evidence="5">
    <name type="scientific">Tanacetum cinerariifolium</name>
    <name type="common">Dalmatian daisy</name>
    <name type="synonym">Chrysanthemum cinerariifolium</name>
    <dbReference type="NCBI Taxonomy" id="118510"/>
    <lineage>
        <taxon>Eukaryota</taxon>
        <taxon>Viridiplantae</taxon>
        <taxon>Streptophyta</taxon>
        <taxon>Embryophyta</taxon>
        <taxon>Tracheophyta</taxon>
        <taxon>Spermatophyta</taxon>
        <taxon>Magnoliopsida</taxon>
        <taxon>eudicotyledons</taxon>
        <taxon>Gunneridae</taxon>
        <taxon>Pentapetalae</taxon>
        <taxon>asterids</taxon>
        <taxon>campanulids</taxon>
        <taxon>Asterales</taxon>
        <taxon>Asteraceae</taxon>
        <taxon>Asteroideae</taxon>
        <taxon>Anthemideae</taxon>
        <taxon>Anthemidinae</taxon>
        <taxon>Tanacetum</taxon>
    </lineage>
</organism>
<evidence type="ECO:0000256" key="1">
    <source>
        <dbReference type="PROSITE-ProRule" id="PRU00047"/>
    </source>
</evidence>
<reference evidence="5" key="1">
    <citation type="journal article" date="2019" name="Sci. Rep.">
        <title>Draft genome of Tanacetum cinerariifolium, the natural source of mosquito coil.</title>
        <authorList>
            <person name="Yamashiro T."/>
            <person name="Shiraishi A."/>
            <person name="Satake H."/>
            <person name="Nakayama K."/>
        </authorList>
    </citation>
    <scope>NUCLEOTIDE SEQUENCE</scope>
</reference>
<keyword evidence="1" id="KW-0863">Zinc-finger</keyword>
<dbReference type="Pfam" id="PF13976">
    <property type="entry name" value="gag_pre-integrs"/>
    <property type="match status" value="1"/>
</dbReference>